<dbReference type="PANTHER" id="PTHR33428:SF14">
    <property type="entry name" value="CARBOXYLESTERASE TYPE B DOMAIN-CONTAINING PROTEIN"/>
    <property type="match status" value="1"/>
</dbReference>
<accession>S7VD27</accession>
<feature type="region of interest" description="Disordered" evidence="1">
    <location>
        <begin position="320"/>
        <end position="358"/>
    </location>
</feature>
<dbReference type="PANTHER" id="PTHR33428">
    <property type="entry name" value="CHLOROPHYLLASE-2, CHLOROPLASTIC"/>
    <property type="match status" value="1"/>
</dbReference>
<dbReference type="STRING" id="897.B2D07_17210"/>
<dbReference type="eggNOG" id="COG1073">
    <property type="taxonomic scope" value="Bacteria"/>
</dbReference>
<dbReference type="OrthoDB" id="9812672at2"/>
<protein>
    <submittedName>
        <fullName evidence="3">Uncharacterized protein</fullName>
    </submittedName>
</protein>
<dbReference type="AlphaFoldDB" id="S7VD27"/>
<dbReference type="Pfam" id="PF07224">
    <property type="entry name" value="Chlorophyllase"/>
    <property type="match status" value="1"/>
</dbReference>
<organism evidence="3 4">
    <name type="scientific">Desulfococcus multivorans DSM 2059</name>
    <dbReference type="NCBI Taxonomy" id="1121405"/>
    <lineage>
        <taxon>Bacteria</taxon>
        <taxon>Pseudomonadati</taxon>
        <taxon>Thermodesulfobacteriota</taxon>
        <taxon>Desulfobacteria</taxon>
        <taxon>Desulfobacterales</taxon>
        <taxon>Desulfococcaceae</taxon>
        <taxon>Desulfococcus</taxon>
    </lineage>
</organism>
<dbReference type="Gene3D" id="3.40.50.1820">
    <property type="entry name" value="alpha/beta hydrolase"/>
    <property type="match status" value="1"/>
</dbReference>
<dbReference type="InterPro" id="IPR029058">
    <property type="entry name" value="AB_hydrolase_fold"/>
</dbReference>
<feature type="compositionally biased region" description="Acidic residues" evidence="1">
    <location>
        <begin position="328"/>
        <end position="351"/>
    </location>
</feature>
<evidence type="ECO:0000313" key="3">
    <source>
        <dbReference type="EMBL" id="EPR44604.1"/>
    </source>
</evidence>
<sequence length="393" mass="43151">MKQVNTNSGVLYVNNIGESRPGRFSAPSDTLLQAYGEDRRTPWFFALLSMLMLVLLLSFPNRGLALEYEKTGPYGVVTETVENPMWTSTSGGTPLTVLLPAGAGEPVPVVFFSHGLGATNWSSYRSLLQHIASWGVAVVYSPYPASLSYTSNYPIIWNGFKTAADRYADTFDLSRVGFVGHSWGGGATPYMAVKGKAAGWGSQGMFMFIMAPAPASGVTTADLEGLSGVNLIMQVYENDSICPGSWAESAYDRINSAGKAYYYVYGATHLTPCEPADDLDRLAIWKPLTALMDCTFRLDRPYEGLLYALYGDGVHYETDVEGIQGDFPPEDDGSVDPPADDPVDPPVDDSDGSYASPWDSWKDQWLDRFYRSKDAANDAADDGSWFDRYRSRW</sequence>
<name>S7VD27_DESML</name>
<evidence type="ECO:0000313" key="4">
    <source>
        <dbReference type="Proteomes" id="UP000014977"/>
    </source>
</evidence>
<dbReference type="Proteomes" id="UP000014977">
    <property type="component" value="Unassembled WGS sequence"/>
</dbReference>
<reference evidence="3 4" key="1">
    <citation type="journal article" date="2013" name="Genome Announc.">
        <title>Draft genome sequences for three mercury-methylating, sulfate-reducing bacteria.</title>
        <authorList>
            <person name="Brown S.D."/>
            <person name="Hurt R.A.Jr."/>
            <person name="Gilmour C.C."/>
            <person name="Elias D.A."/>
        </authorList>
    </citation>
    <scope>NUCLEOTIDE SEQUENCE [LARGE SCALE GENOMIC DNA]</scope>
    <source>
        <strain evidence="3 4">DSM 2059</strain>
    </source>
</reference>
<evidence type="ECO:0000256" key="2">
    <source>
        <dbReference type="SAM" id="Phobius"/>
    </source>
</evidence>
<comment type="caution">
    <text evidence="3">The sequence shown here is derived from an EMBL/GenBank/DDBJ whole genome shotgun (WGS) entry which is preliminary data.</text>
</comment>
<evidence type="ECO:0000256" key="1">
    <source>
        <dbReference type="SAM" id="MobiDB-lite"/>
    </source>
</evidence>
<gene>
    <name evidence="3" type="ORF">dsmv_1063</name>
</gene>
<dbReference type="EMBL" id="ATHJ01000022">
    <property type="protein sequence ID" value="EPR44604.1"/>
    <property type="molecule type" value="Genomic_DNA"/>
</dbReference>
<keyword evidence="2" id="KW-1133">Transmembrane helix</keyword>
<dbReference type="ESTHER" id="desml-s7vd27">
    <property type="family name" value="Chlorophyllase"/>
</dbReference>
<feature type="transmembrane region" description="Helical" evidence="2">
    <location>
        <begin position="41"/>
        <end position="59"/>
    </location>
</feature>
<keyword evidence="2" id="KW-0812">Transmembrane</keyword>
<proteinExistence type="predicted"/>
<dbReference type="InterPro" id="IPR017395">
    <property type="entry name" value="Chlorophyllase-like"/>
</dbReference>
<keyword evidence="2" id="KW-0472">Membrane</keyword>
<dbReference type="SUPFAM" id="SSF53474">
    <property type="entry name" value="alpha/beta-Hydrolases"/>
    <property type="match status" value="1"/>
</dbReference>
<keyword evidence="4" id="KW-1185">Reference proteome</keyword>
<dbReference type="RefSeq" id="WP_020875303.1">
    <property type="nucleotide sequence ID" value="NZ_ATHJ01000022.1"/>
</dbReference>